<gene>
    <name evidence="3" type="ORF">TRFO_18196</name>
</gene>
<evidence type="ECO:0000256" key="1">
    <source>
        <dbReference type="SAM" id="MobiDB-lite"/>
    </source>
</evidence>
<dbReference type="GeneID" id="94834736"/>
<name>A0A1J4KMN2_9EUKA</name>
<feature type="region of interest" description="Disordered" evidence="1">
    <location>
        <begin position="15"/>
        <end position="48"/>
    </location>
</feature>
<evidence type="ECO:0000313" key="3">
    <source>
        <dbReference type="EMBL" id="OHT12184.1"/>
    </source>
</evidence>
<sequence>MCDKELNVDEFIPIYGQTNEVDSDDMPPPPKPQRCDPPKQNENRNGGANWQFTRIDTPFGFGAVITGNVPANLFIQILPVFLLLVMFIGLSFF</sequence>
<dbReference type="AlphaFoldDB" id="A0A1J4KMN2"/>
<dbReference type="EMBL" id="MLAK01000570">
    <property type="protein sequence ID" value="OHT12184.1"/>
    <property type="molecule type" value="Genomic_DNA"/>
</dbReference>
<keyword evidence="2" id="KW-1133">Transmembrane helix</keyword>
<accession>A0A1J4KMN2</accession>
<keyword evidence="4" id="KW-1185">Reference proteome</keyword>
<feature type="compositionally biased region" description="Basic and acidic residues" evidence="1">
    <location>
        <begin position="33"/>
        <end position="42"/>
    </location>
</feature>
<organism evidence="3 4">
    <name type="scientific">Tritrichomonas foetus</name>
    <dbReference type="NCBI Taxonomy" id="1144522"/>
    <lineage>
        <taxon>Eukaryota</taxon>
        <taxon>Metamonada</taxon>
        <taxon>Parabasalia</taxon>
        <taxon>Tritrichomonadida</taxon>
        <taxon>Tritrichomonadidae</taxon>
        <taxon>Tritrichomonas</taxon>
    </lineage>
</organism>
<dbReference type="VEuPathDB" id="TrichDB:TRFO_18196"/>
<comment type="caution">
    <text evidence="3">The sequence shown here is derived from an EMBL/GenBank/DDBJ whole genome shotgun (WGS) entry which is preliminary data.</text>
</comment>
<dbReference type="Proteomes" id="UP000179807">
    <property type="component" value="Unassembled WGS sequence"/>
</dbReference>
<proteinExistence type="predicted"/>
<evidence type="ECO:0000256" key="2">
    <source>
        <dbReference type="SAM" id="Phobius"/>
    </source>
</evidence>
<dbReference type="RefSeq" id="XP_068365320.1">
    <property type="nucleotide sequence ID" value="XM_068500032.1"/>
</dbReference>
<protein>
    <submittedName>
        <fullName evidence="3">Uncharacterized protein</fullName>
    </submittedName>
</protein>
<keyword evidence="2" id="KW-0812">Transmembrane</keyword>
<evidence type="ECO:0000313" key="4">
    <source>
        <dbReference type="Proteomes" id="UP000179807"/>
    </source>
</evidence>
<reference evidence="3" key="1">
    <citation type="submission" date="2016-10" db="EMBL/GenBank/DDBJ databases">
        <authorList>
            <person name="Benchimol M."/>
            <person name="Almeida L.G."/>
            <person name="Vasconcelos A.T."/>
            <person name="Perreira-Neves A."/>
            <person name="Rosa I.A."/>
            <person name="Tasca T."/>
            <person name="Bogo M.R."/>
            <person name="de Souza W."/>
        </authorList>
    </citation>
    <scope>NUCLEOTIDE SEQUENCE [LARGE SCALE GENOMIC DNA]</scope>
    <source>
        <strain evidence="3">K</strain>
    </source>
</reference>
<keyword evidence="2" id="KW-0472">Membrane</keyword>
<feature type="transmembrane region" description="Helical" evidence="2">
    <location>
        <begin position="73"/>
        <end position="92"/>
    </location>
</feature>